<evidence type="ECO:0000313" key="17">
    <source>
        <dbReference type="Proteomes" id="UP000712713"/>
    </source>
</evidence>
<protein>
    <recommendedName>
        <fullName evidence="4 11">Trigger factor</fullName>
        <shortName evidence="11">TF</shortName>
        <ecNumber evidence="3 11">5.2.1.8</ecNumber>
    </recommendedName>
    <alternativeName>
        <fullName evidence="10 11">PPIase</fullName>
    </alternativeName>
</protein>
<evidence type="ECO:0000256" key="1">
    <source>
        <dbReference type="ARBA" id="ARBA00000971"/>
    </source>
</evidence>
<comment type="function">
    <text evidence="11">Involved in protein export. Acts as a chaperone by maintaining the newly synthesized protein in an open conformation. Functions as a peptidyl-prolyl cis-trans isomerase.</text>
</comment>
<dbReference type="Pfam" id="PF05697">
    <property type="entry name" value="Trigger_N"/>
    <property type="match status" value="1"/>
</dbReference>
<feature type="domain" description="Trigger factor ribosome-binding bacterial" evidence="14">
    <location>
        <begin position="1"/>
        <end position="142"/>
    </location>
</feature>
<dbReference type="InterPro" id="IPR001179">
    <property type="entry name" value="PPIase_FKBP_dom"/>
</dbReference>
<dbReference type="SUPFAM" id="SSF54534">
    <property type="entry name" value="FKBP-like"/>
    <property type="match status" value="1"/>
</dbReference>
<dbReference type="InterPro" id="IPR027304">
    <property type="entry name" value="Trigger_fact/SurA_dom_sf"/>
</dbReference>
<dbReference type="InterPro" id="IPR037041">
    <property type="entry name" value="Trigger_fac_C_sf"/>
</dbReference>
<evidence type="ECO:0000256" key="10">
    <source>
        <dbReference type="ARBA" id="ARBA00029986"/>
    </source>
</evidence>
<keyword evidence="11" id="KW-0963">Cytoplasm</keyword>
<feature type="region of interest" description="Disordered" evidence="12">
    <location>
        <begin position="463"/>
        <end position="491"/>
    </location>
</feature>
<keyword evidence="5 11" id="KW-0132">Cell division</keyword>
<evidence type="ECO:0000256" key="4">
    <source>
        <dbReference type="ARBA" id="ARBA00016902"/>
    </source>
</evidence>
<evidence type="ECO:0000259" key="13">
    <source>
        <dbReference type="Pfam" id="PF00254"/>
    </source>
</evidence>
<dbReference type="SUPFAM" id="SSF102735">
    <property type="entry name" value="Trigger factor ribosome-binding domain"/>
    <property type="match status" value="1"/>
</dbReference>
<dbReference type="Pfam" id="PF05698">
    <property type="entry name" value="Trigger_C"/>
    <property type="match status" value="1"/>
</dbReference>
<dbReference type="Pfam" id="PF00254">
    <property type="entry name" value="FKBP_C"/>
    <property type="match status" value="1"/>
</dbReference>
<evidence type="ECO:0000256" key="8">
    <source>
        <dbReference type="ARBA" id="ARBA00023235"/>
    </source>
</evidence>
<comment type="similarity">
    <text evidence="2 11">Belongs to the FKBP-type PPIase family. Tig subfamily.</text>
</comment>
<dbReference type="GO" id="GO:0005737">
    <property type="term" value="C:cytoplasm"/>
    <property type="evidence" value="ECO:0007669"/>
    <property type="project" value="UniProtKB-SubCell"/>
</dbReference>
<feature type="domain" description="PPIase FKBP-type" evidence="13">
    <location>
        <begin position="157"/>
        <end position="216"/>
    </location>
</feature>
<dbReference type="InterPro" id="IPR005215">
    <property type="entry name" value="Trig_fac"/>
</dbReference>
<evidence type="ECO:0000256" key="6">
    <source>
        <dbReference type="ARBA" id="ARBA00023110"/>
    </source>
</evidence>
<proteinExistence type="inferred from homology"/>
<dbReference type="InterPro" id="IPR008880">
    <property type="entry name" value="Trigger_fac_C"/>
</dbReference>
<keyword evidence="6 11" id="KW-0697">Rotamase</keyword>
<comment type="caution">
    <text evidence="16">The sequence shown here is derived from an EMBL/GenBank/DDBJ whole genome shotgun (WGS) entry which is preliminary data.</text>
</comment>
<evidence type="ECO:0000259" key="15">
    <source>
        <dbReference type="Pfam" id="PF05698"/>
    </source>
</evidence>
<reference evidence="16" key="1">
    <citation type="journal article" date="2021" name="PeerJ">
        <title>Extensive microbial diversity within the chicken gut microbiome revealed by metagenomics and culture.</title>
        <authorList>
            <person name="Gilroy R."/>
            <person name="Ravi A."/>
            <person name="Getino M."/>
            <person name="Pursley I."/>
            <person name="Horton D.L."/>
            <person name="Alikhan N.F."/>
            <person name="Baker D."/>
            <person name="Gharbi K."/>
            <person name="Hall N."/>
            <person name="Watson M."/>
            <person name="Adriaenssens E.M."/>
            <person name="Foster-Nyarko E."/>
            <person name="Jarju S."/>
            <person name="Secka A."/>
            <person name="Antonio M."/>
            <person name="Oren A."/>
            <person name="Chaudhuri R.R."/>
            <person name="La Ragione R."/>
            <person name="Hildebrand F."/>
            <person name="Pallen M.J."/>
        </authorList>
    </citation>
    <scope>NUCLEOTIDE SEQUENCE</scope>
    <source>
        <strain evidence="16">ChiGjej3B3-7470</strain>
    </source>
</reference>
<dbReference type="Gene3D" id="3.30.70.1050">
    <property type="entry name" value="Trigger factor ribosome-binding domain"/>
    <property type="match status" value="1"/>
</dbReference>
<dbReference type="Gene3D" id="3.10.50.40">
    <property type="match status" value="1"/>
</dbReference>
<comment type="catalytic activity">
    <reaction evidence="1 11">
        <text>[protein]-peptidylproline (omega=180) = [protein]-peptidylproline (omega=0)</text>
        <dbReference type="Rhea" id="RHEA:16237"/>
        <dbReference type="Rhea" id="RHEA-COMP:10747"/>
        <dbReference type="Rhea" id="RHEA-COMP:10748"/>
        <dbReference type="ChEBI" id="CHEBI:83833"/>
        <dbReference type="ChEBI" id="CHEBI:83834"/>
        <dbReference type="EC" id="5.2.1.8"/>
    </reaction>
</comment>
<dbReference type="InterPro" id="IPR046357">
    <property type="entry name" value="PPIase_dom_sf"/>
</dbReference>
<evidence type="ECO:0000256" key="3">
    <source>
        <dbReference type="ARBA" id="ARBA00013194"/>
    </source>
</evidence>
<dbReference type="PIRSF" id="PIRSF003095">
    <property type="entry name" value="Trigger_factor"/>
    <property type="match status" value="1"/>
</dbReference>
<keyword evidence="8 11" id="KW-0413">Isomerase</keyword>
<comment type="subcellular location">
    <subcellularLocation>
        <location evidence="11">Cytoplasm</location>
    </subcellularLocation>
    <text evidence="11">About half TF is bound to the ribosome near the polypeptide exit tunnel while the other half is free in the cytoplasm.</text>
</comment>
<dbReference type="HAMAP" id="MF_00303">
    <property type="entry name" value="Trigger_factor_Tig"/>
    <property type="match status" value="1"/>
</dbReference>
<dbReference type="SUPFAM" id="SSF109998">
    <property type="entry name" value="Triger factor/SurA peptide-binding domain-like"/>
    <property type="match status" value="1"/>
</dbReference>
<dbReference type="EC" id="5.2.1.8" evidence="3 11"/>
<dbReference type="GO" id="GO:0043022">
    <property type="term" value="F:ribosome binding"/>
    <property type="evidence" value="ECO:0007669"/>
    <property type="project" value="TreeGrafter"/>
</dbReference>
<dbReference type="PANTHER" id="PTHR30560">
    <property type="entry name" value="TRIGGER FACTOR CHAPERONE AND PEPTIDYL-PROLYL CIS/TRANS ISOMERASE"/>
    <property type="match status" value="1"/>
</dbReference>
<evidence type="ECO:0000256" key="11">
    <source>
        <dbReference type="HAMAP-Rule" id="MF_00303"/>
    </source>
</evidence>
<dbReference type="Proteomes" id="UP000712713">
    <property type="component" value="Unassembled WGS sequence"/>
</dbReference>
<evidence type="ECO:0000256" key="9">
    <source>
        <dbReference type="ARBA" id="ARBA00023306"/>
    </source>
</evidence>
<reference evidence="16" key="2">
    <citation type="submission" date="2021-09" db="EMBL/GenBank/DDBJ databases">
        <authorList>
            <person name="Gilroy R."/>
        </authorList>
    </citation>
    <scope>NUCLEOTIDE SEQUENCE</scope>
    <source>
        <strain evidence="16">ChiGjej3B3-7470</strain>
    </source>
</reference>
<dbReference type="GO" id="GO:0051301">
    <property type="term" value="P:cell division"/>
    <property type="evidence" value="ECO:0007669"/>
    <property type="project" value="UniProtKB-KW"/>
</dbReference>
<comment type="domain">
    <text evidence="11">Consists of 3 domains; the N-terminus binds the ribosome, the middle domain has PPIase activity, while the C-terminus has intrinsic chaperone activity on its own.</text>
</comment>
<evidence type="ECO:0000259" key="14">
    <source>
        <dbReference type="Pfam" id="PF05697"/>
    </source>
</evidence>
<organism evidence="16 17">
    <name type="scientific">Tessaracoccus flavescens</name>
    <dbReference type="NCBI Taxonomy" id="399497"/>
    <lineage>
        <taxon>Bacteria</taxon>
        <taxon>Bacillati</taxon>
        <taxon>Actinomycetota</taxon>
        <taxon>Actinomycetes</taxon>
        <taxon>Propionibacteriales</taxon>
        <taxon>Propionibacteriaceae</taxon>
        <taxon>Tessaracoccus</taxon>
    </lineage>
</organism>
<dbReference type="NCBIfam" id="TIGR00115">
    <property type="entry name" value="tig"/>
    <property type="match status" value="1"/>
</dbReference>
<dbReference type="GO" id="GO:0044183">
    <property type="term" value="F:protein folding chaperone"/>
    <property type="evidence" value="ECO:0007669"/>
    <property type="project" value="TreeGrafter"/>
</dbReference>
<dbReference type="EMBL" id="DYZF01000147">
    <property type="protein sequence ID" value="HJE51489.1"/>
    <property type="molecule type" value="Genomic_DNA"/>
</dbReference>
<evidence type="ECO:0000256" key="12">
    <source>
        <dbReference type="SAM" id="MobiDB-lite"/>
    </source>
</evidence>
<dbReference type="PANTHER" id="PTHR30560:SF3">
    <property type="entry name" value="TRIGGER FACTOR-LIKE PROTEIN TIG, CHLOROPLASTIC"/>
    <property type="match status" value="1"/>
</dbReference>
<feature type="compositionally biased region" description="Acidic residues" evidence="12">
    <location>
        <begin position="463"/>
        <end position="479"/>
    </location>
</feature>
<dbReference type="InterPro" id="IPR008881">
    <property type="entry name" value="Trigger_fac_ribosome-bd_bac"/>
</dbReference>
<dbReference type="GO" id="GO:0015031">
    <property type="term" value="P:protein transport"/>
    <property type="evidence" value="ECO:0007669"/>
    <property type="project" value="UniProtKB-UniRule"/>
</dbReference>
<evidence type="ECO:0000256" key="7">
    <source>
        <dbReference type="ARBA" id="ARBA00023186"/>
    </source>
</evidence>
<dbReference type="GO" id="GO:0051083">
    <property type="term" value="P:'de novo' cotranslational protein folding"/>
    <property type="evidence" value="ECO:0007669"/>
    <property type="project" value="TreeGrafter"/>
</dbReference>
<feature type="domain" description="Trigger factor C-terminal" evidence="15">
    <location>
        <begin position="259"/>
        <end position="422"/>
    </location>
</feature>
<name>A0A921EPQ0_9ACTN</name>
<keyword evidence="7 11" id="KW-0143">Chaperone</keyword>
<dbReference type="GO" id="GO:0003755">
    <property type="term" value="F:peptidyl-prolyl cis-trans isomerase activity"/>
    <property type="evidence" value="ECO:0007669"/>
    <property type="project" value="UniProtKB-UniRule"/>
</dbReference>
<dbReference type="GO" id="GO:0043335">
    <property type="term" value="P:protein unfolding"/>
    <property type="evidence" value="ECO:0007669"/>
    <property type="project" value="TreeGrafter"/>
</dbReference>
<sequence>MPSTVEKLSPTRVKLTVEIPFADLQPHLDKAYKEIAEQVNIPGFRKGKVPATVIDQRFGRGVVLQEAINEAIPQAYNAAIDEAKVYPMAQPEVEVTKLEDKELVEFTAEVDVRPEVKLPDFSKIKATVDAPANADELVDERIGLLRERFATTTEVDRAAAEGDVLTIDLVASQDGEPLPEATAEGITYKVGQEANMLDGLDEAVTGLKAGEKKNFTSKLVGGAYRGQDADIEVTVQKVLEQELPEVDDEFAQLISEFDTVDEMKADLRGGAEQQVKADQIADARDKVLEAVLKKVKFDLPEGVVAQELEARRTQVQRQLDAGGLTVEQYLENAEDEDAKDADEFWKQIDERSTDALKAQVILDVYADENTIDVSQQELTELIFRKAQANGTSPQDEINHMMEHNHMAEWMQEIRRGKALAQICAAATVTDADGNAVDTSLASDEDDADAADVAEAEADAVVEADADEVAADEAVEAEDEAEKKPAKKTTKK</sequence>
<evidence type="ECO:0000256" key="5">
    <source>
        <dbReference type="ARBA" id="ARBA00022618"/>
    </source>
</evidence>
<evidence type="ECO:0000313" key="16">
    <source>
        <dbReference type="EMBL" id="HJE51489.1"/>
    </source>
</evidence>
<keyword evidence="9 11" id="KW-0131">Cell cycle</keyword>
<dbReference type="Gene3D" id="1.10.3120.10">
    <property type="entry name" value="Trigger factor, C-terminal domain"/>
    <property type="match status" value="1"/>
</dbReference>
<accession>A0A921EPQ0</accession>
<gene>
    <name evidence="11 16" type="primary">tig</name>
    <name evidence="16" type="ORF">K8V15_05855</name>
</gene>
<dbReference type="InterPro" id="IPR036611">
    <property type="entry name" value="Trigger_fac_ribosome-bd_sf"/>
</dbReference>
<dbReference type="AlphaFoldDB" id="A0A921EPQ0"/>
<evidence type="ECO:0000256" key="2">
    <source>
        <dbReference type="ARBA" id="ARBA00005464"/>
    </source>
</evidence>